<dbReference type="GO" id="GO:0045302">
    <property type="term" value="F:choloylglycine hydrolase activity"/>
    <property type="evidence" value="ECO:0007669"/>
    <property type="project" value="UniProtKB-EC"/>
</dbReference>
<dbReference type="Gene3D" id="3.60.60.10">
    <property type="entry name" value="Penicillin V Acylase, Chain A"/>
    <property type="match status" value="1"/>
</dbReference>
<evidence type="ECO:0000256" key="1">
    <source>
        <dbReference type="ARBA" id="ARBA00006625"/>
    </source>
</evidence>
<feature type="signal peptide" evidence="3">
    <location>
        <begin position="1"/>
        <end position="33"/>
    </location>
</feature>
<keyword evidence="2 5" id="KW-0378">Hydrolase</keyword>
<dbReference type="PANTHER" id="PTHR35527:SF2">
    <property type="entry name" value="HYDROLASE"/>
    <property type="match status" value="1"/>
</dbReference>
<keyword evidence="3" id="KW-0732">Signal</keyword>
<comment type="caution">
    <text evidence="5">The sequence shown here is derived from an EMBL/GenBank/DDBJ whole genome shotgun (WGS) entry which is preliminary data.</text>
</comment>
<sequence>MSFSSFTARRSLARLLPAACLSLTLAVAPSAQACTSLIYRDANGGVYFGRTLELAMELPYRVTYLPAGQRYASTAAAGAAALAYTTKYRMLAITVPDGSLDDLKIVEGFNEKGLTFSLLAFAGAAGPTHAFEMTKAALSAIDLGSWTLGQFQDVAEVKAALASQPVLLAPLAVLGNAKSPFHYVLHDRSGASIVIEFANGKQTVYDNPVGVMTNGPELPWHLTNLNNYTFLSNVDQSSGQFGSLKVAQPDSGIATAGLPASNTSVGRFVRAVYYSQYAQKVTKPDDAVRTLAHIMNNFDRPKDITIDTNSGGNEGIAAVATKDSPPFTSEYTSWTALTDLNRSVLYVRTYGGLNYSTFDLTKLAAGNAVLSLPLATLDGMAGDATAALVAAKAP</sequence>
<organism evidence="5 6">
    <name type="scientific">Ancylobacter vacuolatus</name>
    <dbReference type="NCBI Taxonomy" id="223389"/>
    <lineage>
        <taxon>Bacteria</taxon>
        <taxon>Pseudomonadati</taxon>
        <taxon>Pseudomonadota</taxon>
        <taxon>Alphaproteobacteria</taxon>
        <taxon>Hyphomicrobiales</taxon>
        <taxon>Xanthobacteraceae</taxon>
        <taxon>Ancylobacter</taxon>
    </lineage>
</organism>
<evidence type="ECO:0000313" key="6">
    <source>
        <dbReference type="Proteomes" id="UP001238467"/>
    </source>
</evidence>
<evidence type="ECO:0000313" key="5">
    <source>
        <dbReference type="EMBL" id="MDQ0347913.1"/>
    </source>
</evidence>
<dbReference type="RefSeq" id="WP_307060615.1">
    <property type="nucleotide sequence ID" value="NZ_JAUSUH010000004.1"/>
</dbReference>
<gene>
    <name evidence="5" type="ORF">J2S76_002340</name>
</gene>
<evidence type="ECO:0000256" key="3">
    <source>
        <dbReference type="SAM" id="SignalP"/>
    </source>
</evidence>
<feature type="domain" description="Choloylglycine hydrolase/NAAA C-terminal" evidence="4">
    <location>
        <begin position="34"/>
        <end position="360"/>
    </location>
</feature>
<dbReference type="Pfam" id="PF02275">
    <property type="entry name" value="CBAH"/>
    <property type="match status" value="1"/>
</dbReference>
<feature type="chain" id="PRO_5045293876" evidence="3">
    <location>
        <begin position="34"/>
        <end position="394"/>
    </location>
</feature>
<dbReference type="InterPro" id="IPR029055">
    <property type="entry name" value="Ntn_hydrolases_N"/>
</dbReference>
<evidence type="ECO:0000256" key="2">
    <source>
        <dbReference type="ARBA" id="ARBA00022801"/>
    </source>
</evidence>
<dbReference type="InterPro" id="IPR029132">
    <property type="entry name" value="CBAH/NAAA_C"/>
</dbReference>
<comment type="similarity">
    <text evidence="1">Belongs to the peptidase C59 family.</text>
</comment>
<dbReference type="SUPFAM" id="SSF56235">
    <property type="entry name" value="N-terminal nucleophile aminohydrolases (Ntn hydrolases)"/>
    <property type="match status" value="1"/>
</dbReference>
<dbReference type="Proteomes" id="UP001238467">
    <property type="component" value="Unassembled WGS sequence"/>
</dbReference>
<dbReference type="EMBL" id="JAUSUH010000004">
    <property type="protein sequence ID" value="MDQ0347913.1"/>
    <property type="molecule type" value="Genomic_DNA"/>
</dbReference>
<dbReference type="PANTHER" id="PTHR35527">
    <property type="entry name" value="CHOLOYLGLYCINE HYDROLASE"/>
    <property type="match status" value="1"/>
</dbReference>
<protein>
    <submittedName>
        <fullName evidence="5">Choloylglycine hydrolase</fullName>
        <ecNumber evidence="5">3.5.1.24</ecNumber>
    </submittedName>
</protein>
<name>A0ABU0DHK7_9HYPH</name>
<reference evidence="5 6" key="1">
    <citation type="submission" date="2023-07" db="EMBL/GenBank/DDBJ databases">
        <title>Genomic Encyclopedia of Type Strains, Phase IV (KMG-IV): sequencing the most valuable type-strain genomes for metagenomic binning, comparative biology and taxonomic classification.</title>
        <authorList>
            <person name="Goeker M."/>
        </authorList>
    </citation>
    <scope>NUCLEOTIDE SEQUENCE [LARGE SCALE GENOMIC DNA]</scope>
    <source>
        <strain evidence="5 6">DSM 1277</strain>
    </source>
</reference>
<dbReference type="InterPro" id="IPR052193">
    <property type="entry name" value="Peptidase_C59"/>
</dbReference>
<evidence type="ECO:0000259" key="4">
    <source>
        <dbReference type="Pfam" id="PF02275"/>
    </source>
</evidence>
<accession>A0ABU0DHK7</accession>
<dbReference type="EC" id="3.5.1.24" evidence="5"/>
<keyword evidence="6" id="KW-1185">Reference proteome</keyword>
<proteinExistence type="inferred from homology"/>